<comment type="caution">
    <text evidence="2">The sequence shown here is derived from an EMBL/GenBank/DDBJ whole genome shotgun (WGS) entry which is preliminary data.</text>
</comment>
<organism evidence="2 3">
    <name type="scientific">Rhodofomes roseus</name>
    <dbReference type="NCBI Taxonomy" id="34475"/>
    <lineage>
        <taxon>Eukaryota</taxon>
        <taxon>Fungi</taxon>
        <taxon>Dikarya</taxon>
        <taxon>Basidiomycota</taxon>
        <taxon>Agaricomycotina</taxon>
        <taxon>Agaricomycetes</taxon>
        <taxon>Polyporales</taxon>
        <taxon>Rhodofomes</taxon>
    </lineage>
</organism>
<evidence type="ECO:0000256" key="1">
    <source>
        <dbReference type="SAM" id="MobiDB-lite"/>
    </source>
</evidence>
<feature type="region of interest" description="Disordered" evidence="1">
    <location>
        <begin position="19"/>
        <end position="164"/>
    </location>
</feature>
<feature type="compositionally biased region" description="Acidic residues" evidence="1">
    <location>
        <begin position="51"/>
        <end position="68"/>
    </location>
</feature>
<feature type="region of interest" description="Disordered" evidence="1">
    <location>
        <begin position="236"/>
        <end position="267"/>
    </location>
</feature>
<gene>
    <name evidence="2" type="ORF">EVJ58_g6485</name>
</gene>
<feature type="compositionally biased region" description="Polar residues" evidence="1">
    <location>
        <begin position="19"/>
        <end position="45"/>
    </location>
</feature>
<accession>A0A4Y9Y746</accession>
<evidence type="ECO:0000313" key="2">
    <source>
        <dbReference type="EMBL" id="TFY58336.1"/>
    </source>
</evidence>
<reference evidence="2 3" key="1">
    <citation type="submission" date="2019-01" db="EMBL/GenBank/DDBJ databases">
        <title>Genome sequencing of the rare red list fungi Fomitopsis rosea.</title>
        <authorList>
            <person name="Buettner E."/>
            <person name="Kellner H."/>
        </authorList>
    </citation>
    <scope>NUCLEOTIDE SEQUENCE [LARGE SCALE GENOMIC DNA]</scope>
    <source>
        <strain evidence="2 3">DSM 105464</strain>
    </source>
</reference>
<feature type="compositionally biased region" description="Polar residues" evidence="1">
    <location>
        <begin position="137"/>
        <end position="148"/>
    </location>
</feature>
<dbReference type="EMBL" id="SEKV01000367">
    <property type="protein sequence ID" value="TFY58336.1"/>
    <property type="molecule type" value="Genomic_DNA"/>
</dbReference>
<proteinExistence type="predicted"/>
<dbReference type="STRING" id="34475.A0A4Y9Y746"/>
<protein>
    <submittedName>
        <fullName evidence="2">Uncharacterized protein</fullName>
    </submittedName>
</protein>
<sequence>MISSLVVFKSGFAEASFSTLSTDTSHGGSIDANETTEVSQGSGLTMRQFEDSDDEDEDEDDMMVDTDSDLAPANSSVPASVEARPASRSVEDNSSDTLSSWQSDIGEYGQPQLYDQPRQGEDPNTEELRNVRPKLSHPSTPRSVSSMLEQDARDSAPIPPAAGPAKTHVVIRDAAYATYRAVLYYVRKPNSLLDRDHRTHFINSFSQIYTDTIALAPLSSTFMASSATTPKMVASVPATPTSESQAPAFSQRPNHQQAERSTTIGSATPRSRREWIAQWERNNVTGRPRPCSAKAVYRLADKLDLQELKQRAFQHIVKSLTVGNVAYEVFSTFSAAFEDVRKVTKLFTVRRSIAGILTQARFCARSHAGPKLSGFARGQCTRARPDFRSTGILVDTRETASLRSHFAIHLRRLRSVGISLTYGIVTVNVMTLAITEVAARVARPPRGRCLPRG</sequence>
<feature type="compositionally biased region" description="Basic and acidic residues" evidence="1">
    <location>
        <begin position="118"/>
        <end position="130"/>
    </location>
</feature>
<name>A0A4Y9Y746_9APHY</name>
<dbReference type="AlphaFoldDB" id="A0A4Y9Y746"/>
<evidence type="ECO:0000313" key="3">
    <source>
        <dbReference type="Proteomes" id="UP000298390"/>
    </source>
</evidence>
<dbReference type="Proteomes" id="UP000298390">
    <property type="component" value="Unassembled WGS sequence"/>
</dbReference>
<feature type="compositionally biased region" description="Polar residues" evidence="1">
    <location>
        <begin position="238"/>
        <end position="267"/>
    </location>
</feature>